<evidence type="ECO:0000313" key="3">
    <source>
        <dbReference type="Proteomes" id="UP000774617"/>
    </source>
</evidence>
<comment type="caution">
    <text evidence="2">The sequence shown here is derived from an EMBL/GenBank/DDBJ whole genome shotgun (WGS) entry which is preliminary data.</text>
</comment>
<feature type="compositionally biased region" description="Basic and acidic residues" evidence="1">
    <location>
        <begin position="133"/>
        <end position="142"/>
    </location>
</feature>
<dbReference type="Proteomes" id="UP000774617">
    <property type="component" value="Unassembled WGS sequence"/>
</dbReference>
<feature type="region of interest" description="Disordered" evidence="1">
    <location>
        <begin position="36"/>
        <end position="177"/>
    </location>
</feature>
<protein>
    <submittedName>
        <fullName evidence="2">Uncharacterized protein</fullName>
    </submittedName>
</protein>
<name>A0ABQ8G430_9PEZI</name>
<gene>
    <name evidence="2" type="ORF">B0J12DRAFT_194252</name>
</gene>
<feature type="compositionally biased region" description="Basic and acidic residues" evidence="1">
    <location>
        <begin position="149"/>
        <end position="165"/>
    </location>
</feature>
<sequence length="261" mass="28049">MACQCTPTPTPSSPGLFLLSVSPKAPPACEQLRGVPSCMRRGGGTAIPSPPTFQADERIIPPRTHAQSRKDVTRKSPRHPPTAHILKQTPCFRRGSITPTPPPPPPPADDREPEISRQPPSSKRPPVTMDGAGDDKDDHKDFFPATSIHDADDARPTADTGRDDQSADFQLPLPPLSHSDGEFLRAVAARAEAAGRSGQPPPLLPRLIAAYTAEAAARRMAHGLAPVYQGYLLKMSDGVSVDELLLGHARGAVREMRKEKL</sequence>
<keyword evidence="3" id="KW-1185">Reference proteome</keyword>
<reference evidence="2 3" key="1">
    <citation type="journal article" date="2021" name="Nat. Commun.">
        <title>Genetic determinants of endophytism in the Arabidopsis root mycobiome.</title>
        <authorList>
            <person name="Mesny F."/>
            <person name="Miyauchi S."/>
            <person name="Thiergart T."/>
            <person name="Pickel B."/>
            <person name="Atanasova L."/>
            <person name="Karlsson M."/>
            <person name="Huettel B."/>
            <person name="Barry K.W."/>
            <person name="Haridas S."/>
            <person name="Chen C."/>
            <person name="Bauer D."/>
            <person name="Andreopoulos W."/>
            <person name="Pangilinan J."/>
            <person name="LaButti K."/>
            <person name="Riley R."/>
            <person name="Lipzen A."/>
            <person name="Clum A."/>
            <person name="Drula E."/>
            <person name="Henrissat B."/>
            <person name="Kohler A."/>
            <person name="Grigoriev I.V."/>
            <person name="Martin F.M."/>
            <person name="Hacquard S."/>
        </authorList>
    </citation>
    <scope>NUCLEOTIDE SEQUENCE [LARGE SCALE GENOMIC DNA]</scope>
    <source>
        <strain evidence="2 3">MPI-SDFR-AT-0080</strain>
    </source>
</reference>
<organism evidence="2 3">
    <name type="scientific">Macrophomina phaseolina</name>
    <dbReference type="NCBI Taxonomy" id="35725"/>
    <lineage>
        <taxon>Eukaryota</taxon>
        <taxon>Fungi</taxon>
        <taxon>Dikarya</taxon>
        <taxon>Ascomycota</taxon>
        <taxon>Pezizomycotina</taxon>
        <taxon>Dothideomycetes</taxon>
        <taxon>Dothideomycetes incertae sedis</taxon>
        <taxon>Botryosphaeriales</taxon>
        <taxon>Botryosphaeriaceae</taxon>
        <taxon>Macrophomina</taxon>
    </lineage>
</organism>
<dbReference type="EMBL" id="JAGTJR010000022">
    <property type="protein sequence ID" value="KAH7043877.1"/>
    <property type="molecule type" value="Genomic_DNA"/>
</dbReference>
<evidence type="ECO:0000313" key="2">
    <source>
        <dbReference type="EMBL" id="KAH7043877.1"/>
    </source>
</evidence>
<evidence type="ECO:0000256" key="1">
    <source>
        <dbReference type="SAM" id="MobiDB-lite"/>
    </source>
</evidence>
<accession>A0ABQ8G430</accession>
<proteinExistence type="predicted"/>